<gene>
    <name evidence="1" type="ORF">CNYM01_02180</name>
</gene>
<protein>
    <submittedName>
        <fullName evidence="1">Uncharacterized protein</fullName>
    </submittedName>
</protein>
<keyword evidence="2" id="KW-1185">Reference proteome</keyword>
<organism evidence="1 2">
    <name type="scientific">Colletotrichum nymphaeae SA-01</name>
    <dbReference type="NCBI Taxonomy" id="1460502"/>
    <lineage>
        <taxon>Eukaryota</taxon>
        <taxon>Fungi</taxon>
        <taxon>Dikarya</taxon>
        <taxon>Ascomycota</taxon>
        <taxon>Pezizomycotina</taxon>
        <taxon>Sordariomycetes</taxon>
        <taxon>Hypocreomycetidae</taxon>
        <taxon>Glomerellales</taxon>
        <taxon>Glomerellaceae</taxon>
        <taxon>Colletotrichum</taxon>
        <taxon>Colletotrichum acutatum species complex</taxon>
    </lineage>
</organism>
<dbReference type="AlphaFoldDB" id="A0A135TW15"/>
<reference evidence="1 2" key="1">
    <citation type="submission" date="2014-02" db="EMBL/GenBank/DDBJ databases">
        <title>The genome sequence of Colletotrichum nymphaeae SA-01.</title>
        <authorList>
            <person name="Baroncelli R."/>
            <person name="Thon M.R."/>
        </authorList>
    </citation>
    <scope>NUCLEOTIDE SEQUENCE [LARGE SCALE GENOMIC DNA]</scope>
    <source>
        <strain evidence="1 2">SA-01</strain>
    </source>
</reference>
<sequence length="116" mass="13013">MLPDWAQIGLPCFPLATKRAADWLLSPGSQEAKQKQSRAGQTVLGAPKETFKAAAWARETVQHHRDPRQRPALQDHEGHLELWPSTNSVPFLRALPTVELDFRLIQPKDVDSGEEP</sequence>
<accession>A0A135TW15</accession>
<proteinExistence type="predicted"/>
<evidence type="ECO:0000313" key="2">
    <source>
        <dbReference type="Proteomes" id="UP000070054"/>
    </source>
</evidence>
<name>A0A135TW15_9PEZI</name>
<dbReference type="Proteomes" id="UP000070054">
    <property type="component" value="Unassembled WGS sequence"/>
</dbReference>
<comment type="caution">
    <text evidence="1">The sequence shown here is derived from an EMBL/GenBank/DDBJ whole genome shotgun (WGS) entry which is preliminary data.</text>
</comment>
<dbReference type="EMBL" id="JEMN01001006">
    <property type="protein sequence ID" value="KXH52364.1"/>
    <property type="molecule type" value="Genomic_DNA"/>
</dbReference>
<evidence type="ECO:0000313" key="1">
    <source>
        <dbReference type="EMBL" id="KXH52364.1"/>
    </source>
</evidence>